<keyword evidence="1" id="KW-0597">Phosphoprotein</keyword>
<dbReference type="Pfam" id="PF01627">
    <property type="entry name" value="Hpt"/>
    <property type="match status" value="1"/>
</dbReference>
<dbReference type="CDD" id="cd00088">
    <property type="entry name" value="HPT"/>
    <property type="match status" value="1"/>
</dbReference>
<dbReference type="GO" id="GO:0000160">
    <property type="term" value="P:phosphorelay signal transduction system"/>
    <property type="evidence" value="ECO:0007669"/>
    <property type="project" value="InterPro"/>
</dbReference>
<proteinExistence type="predicted"/>
<feature type="domain" description="HPt" evidence="2">
    <location>
        <begin position="292"/>
        <end position="385"/>
    </location>
</feature>
<dbReference type="Gene3D" id="1.20.120.160">
    <property type="entry name" value="HPT domain"/>
    <property type="match status" value="1"/>
</dbReference>
<accession>A0A6S6U3U2</accession>
<gene>
    <name evidence="3" type="ORF">HELGO_WM25263</name>
</gene>
<sequence>MYYGYNDDKEFILADEAFIGLLDFNSFQELRASNIMANLKFENKQITIKQDYQTINSDFLHHEVYGQEEEFYLVELKNIQIEKTDVKTEHKKGLKTNYQAIYLDVHKISEEIGLSVNDYKLYLDSFIDQSIIDEKRLLEGNDKVVKNLSNLALTLKIPHINILLLKIQKLSHRERMPLIDQYYTKLALLTLEKPEDYQEEEESIFEEDKSTPEDKEEVLNARFSDLLKNVDEQVSIEEKIVPNNEPELRSHNNVVNEPTSNNSNVKQISLDNVPELPISYSPQTAADELNLPVVLIEEFVDDFIEQARQDKDHLLTSYYQQDLDNIHELGHKLKGAASNLRINELSDILEEIQFCSDYTQLEGLFIKYWGHFLSLEAYMRQLKRA</sequence>
<dbReference type="GO" id="GO:0004672">
    <property type="term" value="F:protein kinase activity"/>
    <property type="evidence" value="ECO:0007669"/>
    <property type="project" value="UniProtKB-ARBA"/>
</dbReference>
<evidence type="ECO:0000256" key="1">
    <source>
        <dbReference type="PROSITE-ProRule" id="PRU00110"/>
    </source>
</evidence>
<reference evidence="3" key="1">
    <citation type="submission" date="2020-01" db="EMBL/GenBank/DDBJ databases">
        <authorList>
            <person name="Meier V. D."/>
            <person name="Meier V D."/>
        </authorList>
    </citation>
    <scope>NUCLEOTIDE SEQUENCE</scope>
    <source>
        <strain evidence="3">HLG_WM_MAG_03</strain>
    </source>
</reference>
<evidence type="ECO:0000313" key="3">
    <source>
        <dbReference type="EMBL" id="CAA6824957.1"/>
    </source>
</evidence>
<feature type="modified residue" description="Phosphohistidine" evidence="1">
    <location>
        <position position="331"/>
    </location>
</feature>
<dbReference type="AlphaFoldDB" id="A0A6S6U3U2"/>
<dbReference type="InterPro" id="IPR036641">
    <property type="entry name" value="HPT_dom_sf"/>
</dbReference>
<dbReference type="InterPro" id="IPR008207">
    <property type="entry name" value="Sig_transdc_His_kin_Hpt_dom"/>
</dbReference>
<organism evidence="3">
    <name type="scientific">uncultured Sulfurovum sp</name>
    <dbReference type="NCBI Taxonomy" id="269237"/>
    <lineage>
        <taxon>Bacteria</taxon>
        <taxon>Pseudomonadati</taxon>
        <taxon>Campylobacterota</taxon>
        <taxon>Epsilonproteobacteria</taxon>
        <taxon>Campylobacterales</taxon>
        <taxon>Sulfurovaceae</taxon>
        <taxon>Sulfurovum</taxon>
        <taxon>environmental samples</taxon>
    </lineage>
</organism>
<dbReference type="PROSITE" id="PS50894">
    <property type="entry name" value="HPT"/>
    <property type="match status" value="1"/>
</dbReference>
<evidence type="ECO:0000259" key="2">
    <source>
        <dbReference type="PROSITE" id="PS50894"/>
    </source>
</evidence>
<dbReference type="EMBL" id="CACVAR010000380">
    <property type="protein sequence ID" value="CAA6824957.1"/>
    <property type="molecule type" value="Genomic_DNA"/>
</dbReference>
<name>A0A6S6U3U2_9BACT</name>
<dbReference type="SUPFAM" id="SSF47226">
    <property type="entry name" value="Histidine-containing phosphotransfer domain, HPT domain"/>
    <property type="match status" value="1"/>
</dbReference>
<protein>
    <submittedName>
        <fullName evidence="3">Antigen 332, putative</fullName>
    </submittedName>
</protein>